<keyword evidence="9" id="KW-1185">Reference proteome</keyword>
<dbReference type="GO" id="GO:0004867">
    <property type="term" value="F:serine-type endopeptidase inhibitor activity"/>
    <property type="evidence" value="ECO:0007669"/>
    <property type="project" value="InterPro"/>
</dbReference>
<comment type="subcellular location">
    <subcellularLocation>
        <location evidence="1">Secreted</location>
        <location evidence="1">Extracellular space</location>
        <location evidence="1">Extracellular matrix</location>
    </subcellularLocation>
</comment>
<dbReference type="AlphaFoldDB" id="A0AAD9L3U5"/>
<dbReference type="InterPro" id="IPR051418">
    <property type="entry name" value="Spondin/Thrombospondin_T1"/>
</dbReference>
<dbReference type="InterPro" id="IPR002223">
    <property type="entry name" value="Kunitz_BPTI"/>
</dbReference>
<organism evidence="8 9">
    <name type="scientific">Ridgeia piscesae</name>
    <name type="common">Tubeworm</name>
    <dbReference type="NCBI Taxonomy" id="27915"/>
    <lineage>
        <taxon>Eukaryota</taxon>
        <taxon>Metazoa</taxon>
        <taxon>Spiralia</taxon>
        <taxon>Lophotrochozoa</taxon>
        <taxon>Annelida</taxon>
        <taxon>Polychaeta</taxon>
        <taxon>Sedentaria</taxon>
        <taxon>Canalipalpata</taxon>
        <taxon>Sabellida</taxon>
        <taxon>Siboglinidae</taxon>
        <taxon>Ridgeia</taxon>
    </lineage>
</organism>
<feature type="domain" description="BPTI/Kunitz inhibitor" evidence="6">
    <location>
        <begin position="413"/>
        <end position="463"/>
    </location>
</feature>
<evidence type="ECO:0000256" key="3">
    <source>
        <dbReference type="ARBA" id="ARBA00022889"/>
    </source>
</evidence>
<dbReference type="PROSITE" id="PS50092">
    <property type="entry name" value="TSP1"/>
    <property type="match status" value="2"/>
</dbReference>
<dbReference type="SMART" id="SM00131">
    <property type="entry name" value="KU"/>
    <property type="match status" value="1"/>
</dbReference>
<dbReference type="FunFam" id="4.10.410.10:FF:000006">
    <property type="entry name" value="Serine peptidase inhibitor, Kunitz type 1"/>
    <property type="match status" value="1"/>
</dbReference>
<feature type="transmembrane region" description="Helical" evidence="5">
    <location>
        <begin position="12"/>
        <end position="30"/>
    </location>
</feature>
<dbReference type="InterPro" id="IPR036880">
    <property type="entry name" value="Kunitz_BPTI_sf"/>
</dbReference>
<keyword evidence="3" id="KW-0130">Cell adhesion</keyword>
<keyword evidence="2" id="KW-0964">Secreted</keyword>
<keyword evidence="5" id="KW-0472">Membrane</keyword>
<feature type="domain" description="Spondin" evidence="7">
    <location>
        <begin position="39"/>
        <end position="245"/>
    </location>
</feature>
<evidence type="ECO:0000259" key="7">
    <source>
        <dbReference type="PROSITE" id="PS51020"/>
    </source>
</evidence>
<keyword evidence="5" id="KW-0812">Transmembrane</keyword>
<sequence length="552" mass="62840">MWVCQENEQVLAMMPDCCVMICVVFVVVGVSENEQVLAMMPDCCACGVGKYEMTFEGIWSRQTHPKDFPFRSLQTCPCGIITDLSLWDHYRLVHYGGYATKGVREICEYGYPRTLEQEIRKHSDSVRTVIKTPGIWWVDPVGLQQTRTARFSVDRKFHLFSVISMIGPSPGLVCRWPIHFMVSFVTGVSALNLCLPNCTWAGDVDLDMIPFDVGTDDGITFLSRNKKSEPQQKIHRITNTFPSNPASPFFGPEPIKRLGVVRLRRIHPEAGGSNVCDEEKEFKAGEDFVGVGEVDSKDSDSASGGKKKGKSSVEEEVSEELTEEQLEALLLGPKDRRREQHCEQPDEPCSVTQWSDWSPCTMTCGRGIRERRRMYMKKDNAATCNRVLKQRDLCVTNISCSEARQAKNFTAICTLEKVVGPCRGSFQRWYYDHTKHQCLAFLYGGCRGNNNRFRTQSECIDMCEQRMRPARHRHGSKKKRPRKTHGKKKGGSKKKHMTPPVTTDQSDRPKQRPVSCRVSPWSKWSECSAKCGKSYKYKRRTVTRHPLHGGRK</sequence>
<keyword evidence="5" id="KW-1133">Transmembrane helix</keyword>
<evidence type="ECO:0000256" key="5">
    <source>
        <dbReference type="SAM" id="Phobius"/>
    </source>
</evidence>
<dbReference type="GO" id="GO:0031012">
    <property type="term" value="C:extracellular matrix"/>
    <property type="evidence" value="ECO:0007669"/>
    <property type="project" value="TreeGrafter"/>
</dbReference>
<dbReference type="EMBL" id="JAODUO010000372">
    <property type="protein sequence ID" value="KAK2181963.1"/>
    <property type="molecule type" value="Genomic_DNA"/>
</dbReference>
<evidence type="ECO:0000256" key="2">
    <source>
        <dbReference type="ARBA" id="ARBA00022530"/>
    </source>
</evidence>
<dbReference type="Proteomes" id="UP001209878">
    <property type="component" value="Unassembled WGS sequence"/>
</dbReference>
<evidence type="ECO:0000313" key="9">
    <source>
        <dbReference type="Proteomes" id="UP001209878"/>
    </source>
</evidence>
<dbReference type="PANTHER" id="PTHR11311">
    <property type="entry name" value="SPONDIN"/>
    <property type="match status" value="1"/>
</dbReference>
<dbReference type="PANTHER" id="PTHR11311:SF15">
    <property type="entry name" value="SPONDIN-2"/>
    <property type="match status" value="1"/>
</dbReference>
<name>A0AAD9L3U5_RIDPI</name>
<evidence type="ECO:0000313" key="8">
    <source>
        <dbReference type="EMBL" id="KAK2181963.1"/>
    </source>
</evidence>
<feature type="region of interest" description="Disordered" evidence="4">
    <location>
        <begin position="468"/>
        <end position="521"/>
    </location>
</feature>
<keyword evidence="2" id="KW-0272">Extracellular matrix</keyword>
<dbReference type="PRINTS" id="PR00759">
    <property type="entry name" value="BASICPTASE"/>
</dbReference>
<dbReference type="GO" id="GO:0007155">
    <property type="term" value="P:cell adhesion"/>
    <property type="evidence" value="ECO:0007669"/>
    <property type="project" value="UniProtKB-KW"/>
</dbReference>
<reference evidence="8" key="1">
    <citation type="journal article" date="2023" name="Mol. Biol. Evol.">
        <title>Third-Generation Sequencing Reveals the Adaptive Role of the Epigenome in Three Deep-Sea Polychaetes.</title>
        <authorList>
            <person name="Perez M."/>
            <person name="Aroh O."/>
            <person name="Sun Y."/>
            <person name="Lan Y."/>
            <person name="Juniper S.K."/>
            <person name="Young C.R."/>
            <person name="Angers B."/>
            <person name="Qian P.Y."/>
        </authorList>
    </citation>
    <scope>NUCLEOTIDE SEQUENCE</scope>
    <source>
        <strain evidence="8">R07B-5</strain>
    </source>
</reference>
<dbReference type="PROSITE" id="PS50279">
    <property type="entry name" value="BPTI_KUNITZ_2"/>
    <property type="match status" value="1"/>
</dbReference>
<dbReference type="Gene3D" id="4.10.410.10">
    <property type="entry name" value="Pancreatic trypsin inhibitor Kunitz domain"/>
    <property type="match status" value="1"/>
</dbReference>
<dbReference type="PROSITE" id="PS00280">
    <property type="entry name" value="BPTI_KUNITZ_1"/>
    <property type="match status" value="1"/>
</dbReference>
<dbReference type="SUPFAM" id="SSF82895">
    <property type="entry name" value="TSP-1 type 1 repeat"/>
    <property type="match status" value="2"/>
</dbReference>
<evidence type="ECO:0000256" key="1">
    <source>
        <dbReference type="ARBA" id="ARBA00004498"/>
    </source>
</evidence>
<proteinExistence type="predicted"/>
<gene>
    <name evidence="8" type="ORF">NP493_373g00003</name>
</gene>
<dbReference type="InterPro" id="IPR009465">
    <property type="entry name" value="Spondin_N"/>
</dbReference>
<dbReference type="Gene3D" id="2.20.100.10">
    <property type="entry name" value="Thrombospondin type-1 (TSP1) repeat"/>
    <property type="match status" value="2"/>
</dbReference>
<dbReference type="Gene3D" id="2.60.40.2130">
    <property type="entry name" value="F-spondin domain"/>
    <property type="match status" value="1"/>
</dbReference>
<evidence type="ECO:0000259" key="6">
    <source>
        <dbReference type="PROSITE" id="PS50279"/>
    </source>
</evidence>
<comment type="caution">
    <text evidence="8">The sequence shown here is derived from an EMBL/GenBank/DDBJ whole genome shotgun (WGS) entry which is preliminary data.</text>
</comment>
<dbReference type="InterPro" id="IPR000884">
    <property type="entry name" value="TSP1_rpt"/>
</dbReference>
<dbReference type="SUPFAM" id="SSF57362">
    <property type="entry name" value="BPTI-like"/>
    <property type="match status" value="1"/>
</dbReference>
<dbReference type="InterPro" id="IPR038678">
    <property type="entry name" value="Spondin_N_sf"/>
</dbReference>
<dbReference type="Pfam" id="PF00014">
    <property type="entry name" value="Kunitz_BPTI"/>
    <property type="match status" value="1"/>
</dbReference>
<evidence type="ECO:0000256" key="4">
    <source>
        <dbReference type="SAM" id="MobiDB-lite"/>
    </source>
</evidence>
<accession>A0AAD9L3U5</accession>
<dbReference type="Pfam" id="PF06468">
    <property type="entry name" value="Spond_N"/>
    <property type="match status" value="1"/>
</dbReference>
<dbReference type="InterPro" id="IPR036383">
    <property type="entry name" value="TSP1_rpt_sf"/>
</dbReference>
<feature type="compositionally biased region" description="Basic residues" evidence="4">
    <location>
        <begin position="468"/>
        <end position="497"/>
    </location>
</feature>
<dbReference type="SMART" id="SM00209">
    <property type="entry name" value="TSP1"/>
    <property type="match status" value="2"/>
</dbReference>
<protein>
    <submittedName>
        <fullName evidence="8">Uncharacterized protein</fullName>
    </submittedName>
</protein>
<dbReference type="CDD" id="cd00109">
    <property type="entry name" value="Kunitz-type"/>
    <property type="match status" value="1"/>
</dbReference>
<dbReference type="Pfam" id="PF00090">
    <property type="entry name" value="TSP_1"/>
    <property type="match status" value="2"/>
</dbReference>
<dbReference type="InterPro" id="IPR020901">
    <property type="entry name" value="Prtase_inh_Kunz-CS"/>
</dbReference>
<dbReference type="PROSITE" id="PS51020">
    <property type="entry name" value="SPONDIN"/>
    <property type="match status" value="1"/>
</dbReference>
<feature type="region of interest" description="Disordered" evidence="4">
    <location>
        <begin position="287"/>
        <end position="320"/>
    </location>
</feature>